<evidence type="ECO:0000256" key="1">
    <source>
        <dbReference type="ARBA" id="ARBA00007613"/>
    </source>
</evidence>
<sequence length="429" mass="46577">MSIRVVGALCVALLVVTHANGALSQATPAAAQRVPNGVLTLRQALQQAVNASPRIDIADRNLGMADGRRRQAGAMPNPTIGFEIDNFAPGNSENVGGAETTLMLSQLIELGGKRDARVSAALGDADAMRWEKDATRLELLSETTLAFVEALSVQRRIQILERQASTLEKLVPLMQRRVEAGASSPSEVTRTQTAVGVTRLERDRARLAFAVARRDLTGLMGRDLPDFTSVSGDFTRLVRPAPLEALIKAIDDNPQLMRWTAIRAQRDGELLVARLKPIPDVTASVGWRYYSDTQQSAVRLGVSMPFPVLDRNRGGIQEAQENSRKAHSERASNRLALITVVAKAHDTANNQLVQLDLIRKTILPAARQTYATIEAGYGQGRFTVLEILDAYQTVADAELKEHEALTSFHSAVATIEGLTASPVNVTRAR</sequence>
<dbReference type="Gene3D" id="1.20.1600.10">
    <property type="entry name" value="Outer membrane efflux proteins (OEP)"/>
    <property type="match status" value="1"/>
</dbReference>
<dbReference type="Proteomes" id="UP001198862">
    <property type="component" value="Unassembled WGS sequence"/>
</dbReference>
<dbReference type="SUPFAM" id="SSF56954">
    <property type="entry name" value="Outer membrane efflux proteins (OEP)"/>
    <property type="match status" value="1"/>
</dbReference>
<evidence type="ECO:0000313" key="3">
    <source>
        <dbReference type="EMBL" id="MCC8430591.1"/>
    </source>
</evidence>
<gene>
    <name evidence="3" type="ORF">LJ725_16585</name>
</gene>
<feature type="signal peptide" evidence="2">
    <location>
        <begin position="1"/>
        <end position="21"/>
    </location>
</feature>
<dbReference type="Pfam" id="PF02321">
    <property type="entry name" value="OEP"/>
    <property type="match status" value="2"/>
</dbReference>
<feature type="chain" id="PRO_5046938516" evidence="2">
    <location>
        <begin position="22"/>
        <end position="429"/>
    </location>
</feature>
<protein>
    <submittedName>
        <fullName evidence="3">TolC family protein</fullName>
    </submittedName>
</protein>
<dbReference type="InterPro" id="IPR003423">
    <property type="entry name" value="OMP_efflux"/>
</dbReference>
<comment type="similarity">
    <text evidence="1">Belongs to the outer membrane factor (OMF) (TC 1.B.17) family.</text>
</comment>
<dbReference type="PANTHER" id="PTHR30203:SF24">
    <property type="entry name" value="BLR4935 PROTEIN"/>
    <property type="match status" value="1"/>
</dbReference>
<proteinExistence type="inferred from homology"/>
<keyword evidence="2" id="KW-0732">Signal</keyword>
<dbReference type="PANTHER" id="PTHR30203">
    <property type="entry name" value="OUTER MEMBRANE CATION EFFLUX PROTEIN"/>
    <property type="match status" value="1"/>
</dbReference>
<evidence type="ECO:0000256" key="2">
    <source>
        <dbReference type="SAM" id="SignalP"/>
    </source>
</evidence>
<comment type="caution">
    <text evidence="3">The sequence shown here is derived from an EMBL/GenBank/DDBJ whole genome shotgun (WGS) entry which is preliminary data.</text>
</comment>
<dbReference type="EMBL" id="JAJISD010000007">
    <property type="protein sequence ID" value="MCC8430591.1"/>
    <property type="molecule type" value="Genomic_DNA"/>
</dbReference>
<reference evidence="3 4" key="1">
    <citation type="submission" date="2021-11" db="EMBL/GenBank/DDBJ databases">
        <authorList>
            <person name="Lee D.-H."/>
            <person name="Kim S.-B."/>
        </authorList>
    </citation>
    <scope>NUCLEOTIDE SEQUENCE [LARGE SCALE GENOMIC DNA]</scope>
    <source>
        <strain evidence="3 4">KCTC 52223</strain>
    </source>
</reference>
<dbReference type="InterPro" id="IPR010131">
    <property type="entry name" value="MdtP/NodT-like"/>
</dbReference>
<organism evidence="3 4">
    <name type="scientific">Reyranella aquatilis</name>
    <dbReference type="NCBI Taxonomy" id="2035356"/>
    <lineage>
        <taxon>Bacteria</taxon>
        <taxon>Pseudomonadati</taxon>
        <taxon>Pseudomonadota</taxon>
        <taxon>Alphaproteobacteria</taxon>
        <taxon>Hyphomicrobiales</taxon>
        <taxon>Reyranellaceae</taxon>
        <taxon>Reyranella</taxon>
    </lineage>
</organism>
<evidence type="ECO:0000313" key="4">
    <source>
        <dbReference type="Proteomes" id="UP001198862"/>
    </source>
</evidence>
<name>A0ABS8KYH8_9HYPH</name>
<accession>A0ABS8KYH8</accession>
<dbReference type="RefSeq" id="WP_230551750.1">
    <property type="nucleotide sequence ID" value="NZ_JAJISD010000007.1"/>
</dbReference>
<keyword evidence="4" id="KW-1185">Reference proteome</keyword>